<keyword evidence="3" id="KW-0234">DNA repair</keyword>
<evidence type="ECO:0000256" key="4">
    <source>
        <dbReference type="ARBA" id="ARBA00023242"/>
    </source>
</evidence>
<dbReference type="AlphaFoldDB" id="A0A6J0I8E7"/>
<evidence type="ECO:0000256" key="6">
    <source>
        <dbReference type="ARBA" id="ARBA00070110"/>
    </source>
</evidence>
<organism evidence="7 8">
    <name type="scientific">Lepidothrix coronata</name>
    <name type="common">blue-crowned manakin</name>
    <dbReference type="NCBI Taxonomy" id="321398"/>
    <lineage>
        <taxon>Eukaryota</taxon>
        <taxon>Metazoa</taxon>
        <taxon>Chordata</taxon>
        <taxon>Craniata</taxon>
        <taxon>Vertebrata</taxon>
        <taxon>Euteleostomi</taxon>
        <taxon>Archelosauria</taxon>
        <taxon>Archosauria</taxon>
        <taxon>Dinosauria</taxon>
        <taxon>Saurischia</taxon>
        <taxon>Theropoda</taxon>
        <taxon>Coelurosauria</taxon>
        <taxon>Aves</taxon>
        <taxon>Neognathae</taxon>
        <taxon>Neoaves</taxon>
        <taxon>Telluraves</taxon>
        <taxon>Australaves</taxon>
        <taxon>Passeriformes</taxon>
        <taxon>Pipridae</taxon>
        <taxon>Lepidothrix</taxon>
    </lineage>
</organism>
<evidence type="ECO:0000256" key="5">
    <source>
        <dbReference type="ARBA" id="ARBA00059878"/>
    </source>
</evidence>
<keyword evidence="2" id="KW-0227">DNA damage</keyword>
<dbReference type="PANTHER" id="PTHR14449:SF2">
    <property type="entry name" value="FANCONI ANEMIA GROUP F PROTEIN"/>
    <property type="match status" value="1"/>
</dbReference>
<dbReference type="GO" id="GO:0036297">
    <property type="term" value="P:interstrand cross-link repair"/>
    <property type="evidence" value="ECO:0007669"/>
    <property type="project" value="InterPro"/>
</dbReference>
<gene>
    <name evidence="8" type="primary">FANCF</name>
</gene>
<reference evidence="8" key="1">
    <citation type="submission" date="2025-08" db="UniProtKB">
        <authorList>
            <consortium name="RefSeq"/>
        </authorList>
    </citation>
    <scope>IDENTIFICATION</scope>
</reference>
<sequence length="464" mass="50651">MAHKFRVFTMNKPLDNECGKPVPSTQFEAAKQILLQLKSECQCQKYRLSYISLNGDVNQRSCSPTALKSPLGQGSVDMGQGLSTFLRCKYRPRASRIGPRGGAGRRSKRGRQGGAMAAVLGRVAELPALLALCRSALVRHWDAPALDRALEWARYFQHVHDRFRARPQLREALGRRLRRAQPCSPPLGFSALGRCPELLGLALLENRALPPAACRRLLRRLLLPPGAGTGPEPRGLALLARRKAAARLLALPRRPGGTEPRVRAEAQLLLGRLREEEAQEGAGAAGRARGLCGVLERLPPPRAFAVVAAALALLGHGDGDRDGSGPDGNRASAAGDGCVAGLLLSWLLGNRERFSAFCLCLPGSLLASLAGHYSQLSRSYLDLLTGWGSHLHYDPLQGRWVKSCPEKAELPWEELRERFSCLCQGSALLREQTQAALKLLKTRDGDFKVRGLSVWTDLLMEVEE</sequence>
<dbReference type="FunFam" id="1.25.40.490:FF:000001">
    <property type="entry name" value="Fanconi anemia, complementation group F"/>
    <property type="match status" value="1"/>
</dbReference>
<keyword evidence="4" id="KW-0539">Nucleus</keyword>
<comment type="function">
    <text evidence="5">DNA repair protein that may operate in a postreplication repair or a cell cycle checkpoint function. May be implicated in interstrand DNA cross-link repair and in the maintenance of normal chromosome stability.</text>
</comment>
<name>A0A6J0I8E7_9PASS</name>
<evidence type="ECO:0000256" key="2">
    <source>
        <dbReference type="ARBA" id="ARBA00022763"/>
    </source>
</evidence>
<dbReference type="InterPro" id="IPR038505">
    <property type="entry name" value="FANCF_C_sf"/>
</dbReference>
<evidence type="ECO:0000313" key="7">
    <source>
        <dbReference type="Proteomes" id="UP000504624"/>
    </source>
</evidence>
<accession>A0A6J0I8E7</accession>
<dbReference type="GO" id="GO:0043240">
    <property type="term" value="C:Fanconi anaemia nuclear complex"/>
    <property type="evidence" value="ECO:0007669"/>
    <property type="project" value="InterPro"/>
</dbReference>
<dbReference type="OrthoDB" id="6429998at2759"/>
<dbReference type="InterPro" id="IPR035428">
    <property type="entry name" value="FANCF"/>
</dbReference>
<dbReference type="GeneID" id="108503079"/>
<keyword evidence="7" id="KW-1185">Reference proteome</keyword>
<comment type="subcellular location">
    <subcellularLocation>
        <location evidence="1">Nucleus</location>
    </subcellularLocation>
</comment>
<evidence type="ECO:0000313" key="8">
    <source>
        <dbReference type="RefSeq" id="XP_017682194.1"/>
    </source>
</evidence>
<dbReference type="Proteomes" id="UP000504624">
    <property type="component" value="Unplaced"/>
</dbReference>
<dbReference type="Gene3D" id="1.25.40.490">
    <property type="match status" value="1"/>
</dbReference>
<evidence type="ECO:0000256" key="1">
    <source>
        <dbReference type="ARBA" id="ARBA00004123"/>
    </source>
</evidence>
<dbReference type="RefSeq" id="XP_017682194.1">
    <property type="nucleotide sequence ID" value="XM_017826705.1"/>
</dbReference>
<dbReference type="Pfam" id="PF11107">
    <property type="entry name" value="FANCF"/>
    <property type="match status" value="1"/>
</dbReference>
<protein>
    <recommendedName>
        <fullName evidence="6">Fanconi anemia group F protein</fullName>
    </recommendedName>
</protein>
<dbReference type="PANTHER" id="PTHR14449">
    <property type="entry name" value="FANCONI ANEMIA GROUP F PROTEIN FANCF"/>
    <property type="match status" value="1"/>
</dbReference>
<proteinExistence type="predicted"/>
<evidence type="ECO:0000256" key="3">
    <source>
        <dbReference type="ARBA" id="ARBA00023204"/>
    </source>
</evidence>
<dbReference type="CTD" id="2188"/>